<dbReference type="KEGG" id="mhos:CXR34_01005"/>
<dbReference type="GO" id="GO:0003700">
    <property type="term" value="F:DNA-binding transcription factor activity"/>
    <property type="evidence" value="ECO:0007669"/>
    <property type="project" value="InterPro"/>
</dbReference>
<dbReference type="InterPro" id="IPR000835">
    <property type="entry name" value="HTH_MarR-typ"/>
</dbReference>
<dbReference type="InterPro" id="IPR036390">
    <property type="entry name" value="WH_DNA-bd_sf"/>
</dbReference>
<dbReference type="PROSITE" id="PS50995">
    <property type="entry name" value="HTH_MARR_2"/>
    <property type="match status" value="1"/>
</dbReference>
<dbReference type="GO" id="GO:0006950">
    <property type="term" value="P:response to stress"/>
    <property type="evidence" value="ECO:0007669"/>
    <property type="project" value="TreeGrafter"/>
</dbReference>
<dbReference type="InterPro" id="IPR036388">
    <property type="entry name" value="WH-like_DNA-bd_sf"/>
</dbReference>
<accession>A0A2K9DFQ5</accession>
<feature type="domain" description="HTH marR-type" evidence="1">
    <location>
        <begin position="2"/>
        <end position="136"/>
    </location>
</feature>
<protein>
    <submittedName>
        <fullName evidence="2">MarR family transcriptional regulator</fullName>
    </submittedName>
</protein>
<proteinExistence type="predicted"/>
<gene>
    <name evidence="2" type="ORF">CXR34_01005</name>
</gene>
<dbReference type="InterPro" id="IPR039422">
    <property type="entry name" value="MarR/SlyA-like"/>
</dbReference>
<dbReference type="SUPFAM" id="SSF46785">
    <property type="entry name" value="Winged helix' DNA-binding domain"/>
    <property type="match status" value="1"/>
</dbReference>
<dbReference type="EMBL" id="CP025299">
    <property type="protein sequence ID" value="AUG31031.1"/>
    <property type="molecule type" value="Genomic_DNA"/>
</dbReference>
<sequence>MWGDFAELVLRVARELDPHGVSAGPDVVALTGTEILAMRWIDGHPGTSPSATAVATGLRRSNLSTALRELERKGMIERRGAPNDGRQVQLFPTDLAIENIGRLRAWWSQSLARALPADVDERELDAAMRLLARIDDGMHPPMQP</sequence>
<name>A0A2K9DFQ5_9MICO</name>
<dbReference type="SMART" id="SM00347">
    <property type="entry name" value="HTH_MARR"/>
    <property type="match status" value="1"/>
</dbReference>
<evidence type="ECO:0000313" key="3">
    <source>
        <dbReference type="Proteomes" id="UP000233276"/>
    </source>
</evidence>
<evidence type="ECO:0000313" key="2">
    <source>
        <dbReference type="EMBL" id="AUG31031.1"/>
    </source>
</evidence>
<evidence type="ECO:0000259" key="1">
    <source>
        <dbReference type="PROSITE" id="PS50995"/>
    </source>
</evidence>
<dbReference type="Pfam" id="PF12802">
    <property type="entry name" value="MarR_2"/>
    <property type="match status" value="1"/>
</dbReference>
<dbReference type="PANTHER" id="PTHR33164:SF43">
    <property type="entry name" value="HTH-TYPE TRANSCRIPTIONAL REPRESSOR YETL"/>
    <property type="match status" value="1"/>
</dbReference>
<dbReference type="Gene3D" id="1.10.10.10">
    <property type="entry name" value="Winged helix-like DNA-binding domain superfamily/Winged helix DNA-binding domain"/>
    <property type="match status" value="1"/>
</dbReference>
<dbReference type="AlphaFoldDB" id="A0A2K9DFQ5"/>
<organism evidence="2 3">
    <name type="scientific">Microbacterium hominis</name>
    <dbReference type="NCBI Taxonomy" id="162426"/>
    <lineage>
        <taxon>Bacteria</taxon>
        <taxon>Bacillati</taxon>
        <taxon>Actinomycetota</taxon>
        <taxon>Actinomycetes</taxon>
        <taxon>Micrococcales</taxon>
        <taxon>Microbacteriaceae</taxon>
        <taxon>Microbacterium</taxon>
    </lineage>
</organism>
<reference evidence="2 3" key="1">
    <citation type="submission" date="2017-12" db="EMBL/GenBank/DDBJ databases">
        <title>Isolation and characterization of estrogens degradatiion strain Microbacterium hominis SJTG1.</title>
        <authorList>
            <person name="Xiong W."/>
            <person name="Yin C."/>
            <person name="Zheng D."/>
            <person name="Liang R."/>
        </authorList>
    </citation>
    <scope>NUCLEOTIDE SEQUENCE [LARGE SCALE GENOMIC DNA]</scope>
    <source>
        <strain evidence="2 3">SJTG1</strain>
    </source>
</reference>
<dbReference type="PANTHER" id="PTHR33164">
    <property type="entry name" value="TRANSCRIPTIONAL REGULATOR, MARR FAMILY"/>
    <property type="match status" value="1"/>
</dbReference>
<dbReference type="Proteomes" id="UP000233276">
    <property type="component" value="Chromosome"/>
</dbReference>